<evidence type="ECO:0000256" key="1">
    <source>
        <dbReference type="SAM" id="SignalP"/>
    </source>
</evidence>
<keyword evidence="3" id="KW-1185">Reference proteome</keyword>
<accession>A0A9E6REM5</accession>
<gene>
    <name evidence="2" type="ORF">K6K41_24625</name>
</gene>
<evidence type="ECO:0000313" key="3">
    <source>
        <dbReference type="Proteomes" id="UP000825701"/>
    </source>
</evidence>
<feature type="signal peptide" evidence="1">
    <location>
        <begin position="1"/>
        <end position="20"/>
    </location>
</feature>
<feature type="chain" id="PRO_5038483941" evidence="1">
    <location>
        <begin position="21"/>
        <end position="138"/>
    </location>
</feature>
<protein>
    <submittedName>
        <fullName evidence="2">Uncharacterized protein</fullName>
    </submittedName>
</protein>
<name>A0A9E6REM5_9HYPH</name>
<dbReference type="KEGG" id="cmet:K6K41_24625"/>
<dbReference type="AlphaFoldDB" id="A0A9E6REM5"/>
<dbReference type="Proteomes" id="UP000825701">
    <property type="component" value="Chromosome"/>
</dbReference>
<dbReference type="EMBL" id="CP081869">
    <property type="protein sequence ID" value="QZN99810.1"/>
    <property type="molecule type" value="Genomic_DNA"/>
</dbReference>
<dbReference type="RefSeq" id="WP_261402922.1">
    <property type="nucleotide sequence ID" value="NZ_CP081869.1"/>
</dbReference>
<reference evidence="2" key="1">
    <citation type="submission" date="2021-08" db="EMBL/GenBank/DDBJ databases">
        <authorList>
            <person name="Zhang H."/>
            <person name="Xu M."/>
            <person name="Yu Z."/>
            <person name="Yang L."/>
            <person name="Cai Y."/>
        </authorList>
    </citation>
    <scope>NUCLEOTIDE SEQUENCE</scope>
    <source>
        <strain evidence="2">CHL1</strain>
    </source>
</reference>
<proteinExistence type="predicted"/>
<keyword evidence="1" id="KW-0732">Signal</keyword>
<evidence type="ECO:0000313" key="2">
    <source>
        <dbReference type="EMBL" id="QZN99810.1"/>
    </source>
</evidence>
<sequence length="138" mass="13778">MTGRLLALLALLAAPLPAGAAVVSLGDSFRKIAPIFADTQSRSLTAAGDATEGLPLSGHLAVAISGAATAVELVVERSAVDPAGSPRWAKAGDSVVLNPSAAPTVRAYLEPGAAWWRVRVISIAGGAVVVDLTGTGAR</sequence>
<organism evidence="2 3">
    <name type="scientific">Chenggangzhangella methanolivorans</name>
    <dbReference type="NCBI Taxonomy" id="1437009"/>
    <lineage>
        <taxon>Bacteria</taxon>
        <taxon>Pseudomonadati</taxon>
        <taxon>Pseudomonadota</taxon>
        <taxon>Alphaproteobacteria</taxon>
        <taxon>Hyphomicrobiales</taxon>
        <taxon>Methylopilaceae</taxon>
        <taxon>Chenggangzhangella</taxon>
    </lineage>
</organism>